<dbReference type="PROSITE" id="PS50991">
    <property type="entry name" value="PYR_CT"/>
    <property type="match status" value="1"/>
</dbReference>
<dbReference type="InterPro" id="IPR013785">
    <property type="entry name" value="Aldolase_TIM"/>
</dbReference>
<evidence type="ECO:0000313" key="6">
    <source>
        <dbReference type="Proteomes" id="UP000708576"/>
    </source>
</evidence>
<dbReference type="Pfam" id="PF00682">
    <property type="entry name" value="HMGL-like"/>
    <property type="match status" value="1"/>
</dbReference>
<evidence type="ECO:0000259" key="3">
    <source>
        <dbReference type="PROSITE" id="PS50968"/>
    </source>
</evidence>
<dbReference type="PANTHER" id="PTHR43778:SF2">
    <property type="entry name" value="PYRUVATE CARBOXYLASE, MITOCHONDRIAL"/>
    <property type="match status" value="1"/>
</dbReference>
<gene>
    <name evidence="5" type="ORF">KEM10_09315</name>
</gene>
<keyword evidence="6" id="KW-1185">Reference proteome</keyword>
<dbReference type="SUPFAM" id="SSF51569">
    <property type="entry name" value="Aldolase"/>
    <property type="match status" value="1"/>
</dbReference>
<comment type="caution">
    <text evidence="5">The sequence shown here is derived from an EMBL/GenBank/DDBJ whole genome shotgun (WGS) entry which is preliminary data.</text>
</comment>
<dbReference type="PROSITE" id="PS00188">
    <property type="entry name" value="BIOTIN"/>
    <property type="match status" value="1"/>
</dbReference>
<dbReference type="CDD" id="cd07937">
    <property type="entry name" value="DRE_TIM_PC_TC_5S"/>
    <property type="match status" value="1"/>
</dbReference>
<accession>A0ABS5JU85</accession>
<dbReference type="SUPFAM" id="SSF89000">
    <property type="entry name" value="post-HMGL domain-like"/>
    <property type="match status" value="1"/>
</dbReference>
<dbReference type="Pfam" id="PF02436">
    <property type="entry name" value="PYC_OADA"/>
    <property type="match status" value="1"/>
</dbReference>
<keyword evidence="1" id="KW-0092">Biotin</keyword>
<reference evidence="5 6" key="1">
    <citation type="journal article" date="2015" name="Int. J. Syst. Evol. Microbiol.">
        <title>Carboxylicivirga linearis sp. nov., isolated from a sea cucumber culture pond.</title>
        <authorList>
            <person name="Wang F.Q."/>
            <person name="Zhou Y.X."/>
            <person name="Lin X.Z."/>
            <person name="Chen G.J."/>
            <person name="Du Z.J."/>
        </authorList>
    </citation>
    <scope>NUCLEOTIDE SEQUENCE [LARGE SCALE GENOMIC DNA]</scope>
    <source>
        <strain evidence="5 6">FB218</strain>
    </source>
</reference>
<dbReference type="Gene3D" id="3.20.20.70">
    <property type="entry name" value="Aldolase class I"/>
    <property type="match status" value="1"/>
</dbReference>
<evidence type="ECO:0000313" key="5">
    <source>
        <dbReference type="EMBL" id="MBS2098478.1"/>
    </source>
</evidence>
<dbReference type="Gene3D" id="2.40.50.100">
    <property type="match status" value="1"/>
</dbReference>
<dbReference type="SUPFAM" id="SSF51230">
    <property type="entry name" value="Single hybrid motif"/>
    <property type="match status" value="1"/>
</dbReference>
<feature type="domain" description="Lipoyl-binding" evidence="3">
    <location>
        <begin position="559"/>
        <end position="634"/>
    </location>
</feature>
<dbReference type="InterPro" id="IPR055268">
    <property type="entry name" value="PCB-like"/>
</dbReference>
<keyword evidence="5" id="KW-0436">Ligase</keyword>
<dbReference type="RefSeq" id="WP_212215721.1">
    <property type="nucleotide sequence ID" value="NZ_JAGUCO010000005.1"/>
</dbReference>
<dbReference type="GO" id="GO:0004736">
    <property type="term" value="F:pyruvate carboxylase activity"/>
    <property type="evidence" value="ECO:0007669"/>
    <property type="project" value="UniProtKB-EC"/>
</dbReference>
<dbReference type="CDD" id="cd06850">
    <property type="entry name" value="biotinyl_domain"/>
    <property type="match status" value="1"/>
</dbReference>
<dbReference type="InterPro" id="IPR003379">
    <property type="entry name" value="Carboxylase_cons_dom"/>
</dbReference>
<dbReference type="InterPro" id="IPR000089">
    <property type="entry name" value="Biotin_lipoyl"/>
</dbReference>
<dbReference type="PROSITE" id="PS50968">
    <property type="entry name" value="BIOTINYL_LIPOYL"/>
    <property type="match status" value="1"/>
</dbReference>
<keyword evidence="5" id="KW-0670">Pyruvate</keyword>
<dbReference type="Proteomes" id="UP000708576">
    <property type="component" value="Unassembled WGS sequence"/>
</dbReference>
<feature type="domain" description="Pyruvate carboxyltransferase" evidence="4">
    <location>
        <begin position="27"/>
        <end position="293"/>
    </location>
</feature>
<evidence type="ECO:0000259" key="4">
    <source>
        <dbReference type="PROSITE" id="PS50991"/>
    </source>
</evidence>
<dbReference type="NCBIfam" id="NF006761">
    <property type="entry name" value="PRK09282.1"/>
    <property type="match status" value="1"/>
</dbReference>
<dbReference type="PANTHER" id="PTHR43778">
    <property type="entry name" value="PYRUVATE CARBOXYLASE"/>
    <property type="match status" value="1"/>
</dbReference>
<organism evidence="5 6">
    <name type="scientific">Carboxylicivirga linearis</name>
    <dbReference type="NCBI Taxonomy" id="1628157"/>
    <lineage>
        <taxon>Bacteria</taxon>
        <taxon>Pseudomonadati</taxon>
        <taxon>Bacteroidota</taxon>
        <taxon>Bacteroidia</taxon>
        <taxon>Marinilabiliales</taxon>
        <taxon>Marinilabiliaceae</taxon>
        <taxon>Carboxylicivirga</taxon>
    </lineage>
</organism>
<dbReference type="InterPro" id="IPR011053">
    <property type="entry name" value="Single_hybrid_motif"/>
</dbReference>
<evidence type="ECO:0000256" key="2">
    <source>
        <dbReference type="SAM" id="MobiDB-lite"/>
    </source>
</evidence>
<protein>
    <submittedName>
        <fullName evidence="5">Pyruvate carboxylase subunit B</fullName>
        <ecNumber evidence="5">6.4.1.1</ecNumber>
    </submittedName>
</protein>
<sequence>MKFDKHGVLEMTQVQYNADRPKAENPIKINDVSLRDGHQSLFATRGRTEDMLPVAEMIDNAGYNAVETWGGATFDTMHRYLGEDPWERLRTLKKVMPKTPFSMLLRGQNVVGYRNYADDVVQAFVQRAIDNGMDIFRCFDALNDYRNFETAAKVIKDNGKHFQGVVCYTLTEPRLGGEVYNMDYYLNKVKELVEFGVDSICIKDMAGLIAPYDIYNLVREIKTFTDIPLNLHTHFTSGMGDLAIFKAIEAGIDIVDTCIGPYAYRTSHAAVEPIIMSLLGTNRDSGMDINKITAIADEMEKYVPKYRHLDNSPKYSTTDINVLLHQTPGGMLSNLVNQLKAMDALDKLPEVFRLLPKVRKDLGSIPLVTPTSQIVGVQTVNNVLFDSYEGEYAQITKEVKDLCYGLYGKTTKPINPEVMKKALKDYPRGEEPITARPGSILEPEMEGVKSEFAELAKDIDDEVLVALYPVTGKRFLKWKYSGEELPAEWKGKTMEEVKKEEELVKKALSGELTSKGSANGSTRELEVKVDGEVFTVEINDPNAAAAPGGRVRRKKEDKAKEVEASGSLHAPIPGMVVEFKKKVGDEVAAGETVVVLEAMKMMNNLDSTVDGVVTEIKFESGDSVSKGDVLMVIDPKE</sequence>
<dbReference type="EMBL" id="JAGUCO010000005">
    <property type="protein sequence ID" value="MBS2098478.1"/>
    <property type="molecule type" value="Genomic_DNA"/>
</dbReference>
<proteinExistence type="predicted"/>
<dbReference type="InterPro" id="IPR001882">
    <property type="entry name" value="Biotin_BS"/>
</dbReference>
<dbReference type="Pfam" id="PF00364">
    <property type="entry name" value="Biotin_lipoyl"/>
    <property type="match status" value="1"/>
</dbReference>
<feature type="compositionally biased region" description="Basic and acidic residues" evidence="2">
    <location>
        <begin position="554"/>
        <end position="563"/>
    </location>
</feature>
<evidence type="ECO:0000256" key="1">
    <source>
        <dbReference type="ARBA" id="ARBA00023267"/>
    </source>
</evidence>
<dbReference type="InterPro" id="IPR000891">
    <property type="entry name" value="PYR_CT"/>
</dbReference>
<feature type="region of interest" description="Disordered" evidence="2">
    <location>
        <begin position="544"/>
        <end position="564"/>
    </location>
</feature>
<name>A0ABS5JU85_9BACT</name>
<dbReference type="EC" id="6.4.1.1" evidence="5"/>